<evidence type="ECO:0000259" key="2">
    <source>
        <dbReference type="Pfam" id="PF07331"/>
    </source>
</evidence>
<evidence type="ECO:0000313" key="4">
    <source>
        <dbReference type="EMBL" id="PBD19340.1"/>
    </source>
</evidence>
<dbReference type="Pfam" id="PF07331">
    <property type="entry name" value="TctB"/>
    <property type="match status" value="1"/>
</dbReference>
<feature type="transmembrane region" description="Helical" evidence="1">
    <location>
        <begin position="110"/>
        <end position="128"/>
    </location>
</feature>
<feature type="transmembrane region" description="Helical" evidence="1">
    <location>
        <begin position="46"/>
        <end position="67"/>
    </location>
</feature>
<keyword evidence="5" id="KW-1185">Reference proteome</keyword>
<protein>
    <submittedName>
        <fullName evidence="3">Tripartite tricarboxylate transporter TctB family protein</fullName>
    </submittedName>
</protein>
<feature type="transmembrane region" description="Helical" evidence="1">
    <location>
        <begin position="137"/>
        <end position="160"/>
    </location>
</feature>
<name>A0A2A3JY92_9RHOB</name>
<reference evidence="4" key="1">
    <citation type="submission" date="2017-09" db="EMBL/GenBank/DDBJ databases">
        <title>Yangia sp. SAOS 153D whole genome sequencing.</title>
        <authorList>
            <person name="Verma A."/>
            <person name="Krishnamurthi S."/>
        </authorList>
    </citation>
    <scope>NUCLEOTIDE SEQUENCE [LARGE SCALE GENOMIC DNA]</scope>
    <source>
        <strain evidence="4">SAOS 153D</strain>
    </source>
</reference>
<proteinExistence type="predicted"/>
<reference evidence="5" key="2">
    <citation type="submission" date="2023-07" db="EMBL/GenBank/DDBJ databases">
        <title>Yangia mangrovi SAOS 153D genome.</title>
        <authorList>
            <person name="Verma A."/>
            <person name="Pal Y."/>
            <person name="Sundharam S."/>
            <person name="Bisht B."/>
            <person name="Srinivasan K."/>
        </authorList>
    </citation>
    <scope>NUCLEOTIDE SEQUENCE [LARGE SCALE GENOMIC DNA]</scope>
    <source>
        <strain evidence="5">SAOS 153D</strain>
    </source>
</reference>
<dbReference type="RefSeq" id="WP_095882112.1">
    <property type="nucleotide sequence ID" value="NZ_NTHN02000089.1"/>
</dbReference>
<gene>
    <name evidence="3" type="ORF">CLG85_025345</name>
    <name evidence="4" type="ORF">CLG85_09905</name>
</gene>
<keyword evidence="1" id="KW-0472">Membrane</keyword>
<feature type="domain" description="DUF1468" evidence="2">
    <location>
        <begin position="15"/>
        <end position="165"/>
    </location>
</feature>
<dbReference type="EMBL" id="NTHN01000144">
    <property type="protein sequence ID" value="PBD19340.1"/>
    <property type="molecule type" value="Genomic_DNA"/>
</dbReference>
<evidence type="ECO:0000256" key="1">
    <source>
        <dbReference type="SAM" id="Phobius"/>
    </source>
</evidence>
<feature type="transmembrane region" description="Helical" evidence="1">
    <location>
        <begin position="87"/>
        <end position="104"/>
    </location>
</feature>
<dbReference type="EMBL" id="NTHN02000089">
    <property type="protein sequence ID" value="MCT4373439.1"/>
    <property type="molecule type" value="Genomic_DNA"/>
</dbReference>
<evidence type="ECO:0000313" key="5">
    <source>
        <dbReference type="Proteomes" id="UP000217448"/>
    </source>
</evidence>
<dbReference type="Proteomes" id="UP000217448">
    <property type="component" value="Unassembled WGS sequence"/>
</dbReference>
<dbReference type="OrthoDB" id="7867848at2"/>
<reference evidence="3" key="3">
    <citation type="submission" date="2024-05" db="EMBL/GenBank/DDBJ databases">
        <title>Yangia mangrovi SAOS 153D genome.</title>
        <authorList>
            <person name="Verma A."/>
            <person name="Pal Y."/>
            <person name="Sundharam S."/>
            <person name="Bisht B."/>
            <person name="Srinivasan K."/>
        </authorList>
    </citation>
    <scope>NUCLEOTIDE SEQUENCE</scope>
    <source>
        <strain evidence="3">SAOS 153D</strain>
    </source>
</reference>
<organism evidence="4">
    <name type="scientific">Alloyangia mangrovi</name>
    <dbReference type="NCBI Taxonomy" id="1779329"/>
    <lineage>
        <taxon>Bacteria</taxon>
        <taxon>Pseudomonadati</taxon>
        <taxon>Pseudomonadota</taxon>
        <taxon>Alphaproteobacteria</taxon>
        <taxon>Rhodobacterales</taxon>
        <taxon>Roseobacteraceae</taxon>
        <taxon>Alloyangia</taxon>
    </lineage>
</organism>
<accession>A0A2A3JY92</accession>
<keyword evidence="1" id="KW-0812">Transmembrane</keyword>
<comment type="caution">
    <text evidence="4">The sequence shown here is derived from an EMBL/GenBank/DDBJ whole genome shotgun (WGS) entry which is preliminary data.</text>
</comment>
<dbReference type="InterPro" id="IPR009936">
    <property type="entry name" value="DUF1468"/>
</dbReference>
<dbReference type="AlphaFoldDB" id="A0A2A3JY92"/>
<evidence type="ECO:0000313" key="3">
    <source>
        <dbReference type="EMBL" id="MCT4373439.1"/>
    </source>
</evidence>
<keyword evidence="1" id="KW-1133">Transmembrane helix</keyword>
<sequence length="169" mass="18185">MSTSASPRSTRQILFALLLLAGNTVYASQVLQMSRPFATGEPGPSFLPALLCVFVYVAVLCILGTELRKPAAAALAAAEGSEHVPQVGWLGPVLAIALTASFVIGFLYVGYLPAAFAYTALIAGYFNYEESGHFRRAALIGVVTGLCVTLFGWLFFVQLFDLYLPLWEI</sequence>